<reference evidence="2" key="1">
    <citation type="journal article" date="2020" name="Fungal Divers.">
        <title>Resolving the Mortierellaceae phylogeny through synthesis of multi-gene phylogenetics and phylogenomics.</title>
        <authorList>
            <person name="Vandepol N."/>
            <person name="Liber J."/>
            <person name="Desiro A."/>
            <person name="Na H."/>
            <person name="Kennedy M."/>
            <person name="Barry K."/>
            <person name="Grigoriev I.V."/>
            <person name="Miller A.N."/>
            <person name="O'Donnell K."/>
            <person name="Stajich J.E."/>
            <person name="Bonito G."/>
        </authorList>
    </citation>
    <scope>NUCLEOTIDE SEQUENCE</scope>
    <source>
        <strain evidence="2">KOD948</strain>
    </source>
</reference>
<dbReference type="OrthoDB" id="2372397at2759"/>
<evidence type="ECO:0000256" key="1">
    <source>
        <dbReference type="SAM" id="SignalP"/>
    </source>
</evidence>
<comment type="caution">
    <text evidence="2">The sequence shown here is derived from an EMBL/GenBank/DDBJ whole genome shotgun (WGS) entry which is preliminary data.</text>
</comment>
<name>A0A9P6PQS5_9FUNG</name>
<dbReference type="Proteomes" id="UP000726737">
    <property type="component" value="Unassembled WGS sequence"/>
</dbReference>
<accession>A0A9P6PQS5</accession>
<gene>
    <name evidence="2" type="ORF">BG011_008118</name>
</gene>
<proteinExistence type="predicted"/>
<dbReference type="AlphaFoldDB" id="A0A9P6PQS5"/>
<evidence type="ECO:0000313" key="2">
    <source>
        <dbReference type="EMBL" id="KAG0250760.1"/>
    </source>
</evidence>
<evidence type="ECO:0000313" key="3">
    <source>
        <dbReference type="Proteomes" id="UP000726737"/>
    </source>
</evidence>
<organism evidence="2 3">
    <name type="scientific">Mortierella polycephala</name>
    <dbReference type="NCBI Taxonomy" id="41804"/>
    <lineage>
        <taxon>Eukaryota</taxon>
        <taxon>Fungi</taxon>
        <taxon>Fungi incertae sedis</taxon>
        <taxon>Mucoromycota</taxon>
        <taxon>Mortierellomycotina</taxon>
        <taxon>Mortierellomycetes</taxon>
        <taxon>Mortierellales</taxon>
        <taxon>Mortierellaceae</taxon>
        <taxon>Mortierella</taxon>
    </lineage>
</organism>
<sequence length="97" mass="10527">MKFQFQSTLFLWAALLVVLCLSSVNAAPIAGEPLATSAEPIAAGDIETRGLGDGTLQIPTDTKVEETNTGNKKNVMCGYRYMAAFYGSRRFVQAQTY</sequence>
<keyword evidence="1" id="KW-0732">Signal</keyword>
<feature type="chain" id="PRO_5040175218" evidence="1">
    <location>
        <begin position="27"/>
        <end position="97"/>
    </location>
</feature>
<dbReference type="EMBL" id="JAAAJA010000652">
    <property type="protein sequence ID" value="KAG0250760.1"/>
    <property type="molecule type" value="Genomic_DNA"/>
</dbReference>
<protein>
    <submittedName>
        <fullName evidence="2">Uncharacterized protein</fullName>
    </submittedName>
</protein>
<keyword evidence="3" id="KW-1185">Reference proteome</keyword>
<feature type="signal peptide" evidence="1">
    <location>
        <begin position="1"/>
        <end position="26"/>
    </location>
</feature>